<organism evidence="1 2">
    <name type="scientific">Imshaugia aleurites</name>
    <dbReference type="NCBI Taxonomy" id="172621"/>
    <lineage>
        <taxon>Eukaryota</taxon>
        <taxon>Fungi</taxon>
        <taxon>Dikarya</taxon>
        <taxon>Ascomycota</taxon>
        <taxon>Pezizomycotina</taxon>
        <taxon>Lecanoromycetes</taxon>
        <taxon>OSLEUM clade</taxon>
        <taxon>Lecanoromycetidae</taxon>
        <taxon>Lecanorales</taxon>
        <taxon>Lecanorineae</taxon>
        <taxon>Parmeliaceae</taxon>
        <taxon>Imshaugia</taxon>
    </lineage>
</organism>
<sequence length="276" mass="30954">MSARKARRLVAYKDFTHYLSFPLVTPSSRQQLHASFARFERETSAFNPKGSVRNSKLVRLNLGRLNLKSKERIDACSNHLHGLDMHEMLRVAAVNALGGPPRFDDLPYIGDPPHAFGMTTTVDYSPLKVDVFGLFSFNDCPSQTRTLGVSVIDRTHRLQHFSHILLDSLFKADFLANAFHPRKDIVSTAVPANWGHRGVCDPRTKRWSHPGRPRSPRIDARGIIQDHQWATDVQLEKLCVQALGSRQKLSSGSGARMKQTTEIDSIALPSFAKSMT</sequence>
<reference evidence="1" key="1">
    <citation type="submission" date="2021-03" db="EMBL/GenBank/DDBJ databases">
        <authorList>
            <person name="Tagirdzhanova G."/>
        </authorList>
    </citation>
    <scope>NUCLEOTIDE SEQUENCE</scope>
</reference>
<dbReference type="Proteomes" id="UP000664534">
    <property type="component" value="Unassembled WGS sequence"/>
</dbReference>
<dbReference type="Gene3D" id="3.90.1140.10">
    <property type="entry name" value="Cyclic phosphodiesterase"/>
    <property type="match status" value="1"/>
</dbReference>
<proteinExistence type="predicted"/>
<protein>
    <submittedName>
        <fullName evidence="1">Uncharacterized protein</fullName>
    </submittedName>
</protein>
<evidence type="ECO:0000313" key="1">
    <source>
        <dbReference type="EMBL" id="CAF9906031.1"/>
    </source>
</evidence>
<dbReference type="OrthoDB" id="5366442at2759"/>
<comment type="caution">
    <text evidence="1">The sequence shown here is derived from an EMBL/GenBank/DDBJ whole genome shotgun (WGS) entry which is preliminary data.</text>
</comment>
<keyword evidence="2" id="KW-1185">Reference proteome</keyword>
<gene>
    <name evidence="1" type="ORF">IMSHALPRED_004054</name>
</gene>
<dbReference type="EMBL" id="CAJPDT010000002">
    <property type="protein sequence ID" value="CAF9906031.1"/>
    <property type="molecule type" value="Genomic_DNA"/>
</dbReference>
<name>A0A8H3EFY7_9LECA</name>
<accession>A0A8H3EFY7</accession>
<dbReference type="AlphaFoldDB" id="A0A8H3EFY7"/>
<evidence type="ECO:0000313" key="2">
    <source>
        <dbReference type="Proteomes" id="UP000664534"/>
    </source>
</evidence>